<feature type="region of interest" description="Disordered" evidence="1">
    <location>
        <begin position="603"/>
        <end position="622"/>
    </location>
</feature>
<evidence type="ECO:0000313" key="2">
    <source>
        <dbReference type="EMBL" id="KAF2108023.1"/>
    </source>
</evidence>
<feature type="compositionally biased region" description="Basic and acidic residues" evidence="1">
    <location>
        <begin position="294"/>
        <end position="308"/>
    </location>
</feature>
<organism evidence="2 3">
    <name type="scientific">Lophiotrema nucula</name>
    <dbReference type="NCBI Taxonomy" id="690887"/>
    <lineage>
        <taxon>Eukaryota</taxon>
        <taxon>Fungi</taxon>
        <taxon>Dikarya</taxon>
        <taxon>Ascomycota</taxon>
        <taxon>Pezizomycotina</taxon>
        <taxon>Dothideomycetes</taxon>
        <taxon>Pleosporomycetidae</taxon>
        <taxon>Pleosporales</taxon>
        <taxon>Lophiotremataceae</taxon>
        <taxon>Lophiotrema</taxon>
    </lineage>
</organism>
<dbReference type="EMBL" id="ML977350">
    <property type="protein sequence ID" value="KAF2108023.1"/>
    <property type="molecule type" value="Genomic_DNA"/>
</dbReference>
<evidence type="ECO:0000256" key="1">
    <source>
        <dbReference type="SAM" id="MobiDB-lite"/>
    </source>
</evidence>
<feature type="region of interest" description="Disordered" evidence="1">
    <location>
        <begin position="651"/>
        <end position="681"/>
    </location>
</feature>
<keyword evidence="3" id="KW-1185">Reference proteome</keyword>
<gene>
    <name evidence="2" type="ORF">BDV96DRAFT_637133</name>
</gene>
<sequence>MATSEDATVEQALAVLLCGALGNSTVCFDIKIQLGALTSAVTGDRRLNATETADIEKLLMRIQKRIARETVVEDLKECAEALLRAYRDGKGGEAFAQLAHLSTNRVAHMQRLETIVGTKNEGIGQLLVSFFRVHENATSIEVPSTASLTDIKILESEQKRESFNTQAHLREEIEQLNKDNASFADLVTHKDAEISTLQWERDHFEQKVKELEDALLAKRNKEENDAKKATDTAQLQLERLQDKYEGLQKDLSAQKDVSSQLERLQSDHADLQAQYKELVEREPAASRDVVPAGREAEKRDPTQESKDPHECVELVAANQKIQQLQTQTDVGTGRIVSLNEEANEAVAVFNSFYFEVETLFTKVDAIARILGKDRYIPNAEKAIKRAERQEDLRALQNARMVSLRDPLPALIRITEGDCLVLGNEPIKWLHIFAQKVNEQSIPQIAEIVKSIPVPERPEDPAIKEEEERKKAKIAASASSSSRGYGWNNTNQFPLGRPDAVCSCKYAFYKKENDTIETLKEHVQEKGRCAKNIKDYKMITGWKAFYDETEVAEITGRGKAVKGNKPATPSQLSNSGLNSLQSVTPQATKANVASSVIGIAGAKNESTKQQASFNSTASSNTPVSANKIADEASSTPTAPYTSLHDLASAGHRVLDYGTGSQRKSEDKSANKGGGMMSSKYAR</sequence>
<feature type="region of interest" description="Disordered" evidence="1">
    <location>
        <begin position="278"/>
        <end position="308"/>
    </location>
</feature>
<proteinExistence type="predicted"/>
<feature type="compositionally biased region" description="Polar residues" evidence="1">
    <location>
        <begin position="606"/>
        <end position="622"/>
    </location>
</feature>
<name>A0A6A5YM27_9PLEO</name>
<dbReference type="Proteomes" id="UP000799770">
    <property type="component" value="Unassembled WGS sequence"/>
</dbReference>
<accession>A0A6A5YM27</accession>
<reference evidence="2" key="1">
    <citation type="journal article" date="2020" name="Stud. Mycol.">
        <title>101 Dothideomycetes genomes: a test case for predicting lifestyles and emergence of pathogens.</title>
        <authorList>
            <person name="Haridas S."/>
            <person name="Albert R."/>
            <person name="Binder M."/>
            <person name="Bloem J."/>
            <person name="Labutti K."/>
            <person name="Salamov A."/>
            <person name="Andreopoulos B."/>
            <person name="Baker S."/>
            <person name="Barry K."/>
            <person name="Bills G."/>
            <person name="Bluhm B."/>
            <person name="Cannon C."/>
            <person name="Castanera R."/>
            <person name="Culley D."/>
            <person name="Daum C."/>
            <person name="Ezra D."/>
            <person name="Gonzalez J."/>
            <person name="Henrissat B."/>
            <person name="Kuo A."/>
            <person name="Liang C."/>
            <person name="Lipzen A."/>
            <person name="Lutzoni F."/>
            <person name="Magnuson J."/>
            <person name="Mondo S."/>
            <person name="Nolan M."/>
            <person name="Ohm R."/>
            <person name="Pangilinan J."/>
            <person name="Park H.-J."/>
            <person name="Ramirez L."/>
            <person name="Alfaro M."/>
            <person name="Sun H."/>
            <person name="Tritt A."/>
            <person name="Yoshinaga Y."/>
            <person name="Zwiers L.-H."/>
            <person name="Turgeon B."/>
            <person name="Goodwin S."/>
            <person name="Spatafora J."/>
            <person name="Crous P."/>
            <person name="Grigoriev I."/>
        </authorList>
    </citation>
    <scope>NUCLEOTIDE SEQUENCE</scope>
    <source>
        <strain evidence="2">CBS 627.86</strain>
    </source>
</reference>
<protein>
    <submittedName>
        <fullName evidence="2">Uncharacterized protein</fullName>
    </submittedName>
</protein>
<dbReference type="AlphaFoldDB" id="A0A6A5YM27"/>
<evidence type="ECO:0000313" key="3">
    <source>
        <dbReference type="Proteomes" id="UP000799770"/>
    </source>
</evidence>